<dbReference type="GO" id="GO:0016887">
    <property type="term" value="F:ATP hydrolysis activity"/>
    <property type="evidence" value="ECO:0007669"/>
    <property type="project" value="InterPro"/>
</dbReference>
<keyword evidence="2" id="KW-0813">Transport</keyword>
<dbReference type="PATRIC" id="fig|319652.3.peg.1700"/>
<dbReference type="STRING" id="319652.IV80_GL001679"/>
<evidence type="ECO:0000256" key="2">
    <source>
        <dbReference type="ARBA" id="ARBA00022448"/>
    </source>
</evidence>
<accession>A0A0R2ILB5</accession>
<evidence type="ECO:0000259" key="6">
    <source>
        <dbReference type="PROSITE" id="PS50893"/>
    </source>
</evidence>
<dbReference type="FunFam" id="3.40.50.300:FF:000425">
    <property type="entry name" value="Probable ABC transporter, ATP-binding subunit"/>
    <property type="match status" value="1"/>
</dbReference>
<dbReference type="GO" id="GO:0015418">
    <property type="term" value="F:ABC-type quaternary ammonium compound transporting activity"/>
    <property type="evidence" value="ECO:0007669"/>
    <property type="project" value="UniProtKB-EC"/>
</dbReference>
<dbReference type="PROSITE" id="PS50893">
    <property type="entry name" value="ABC_TRANSPORTER_2"/>
    <property type="match status" value="1"/>
</dbReference>
<dbReference type="RefSeq" id="WP_083490552.1">
    <property type="nucleotide sequence ID" value="NZ_BJVH01000009.1"/>
</dbReference>
<dbReference type="InterPro" id="IPR003439">
    <property type="entry name" value="ABC_transporter-like_ATP-bd"/>
</dbReference>
<dbReference type="SUPFAM" id="SSF52540">
    <property type="entry name" value="P-loop containing nucleoside triphosphate hydrolases"/>
    <property type="match status" value="1"/>
</dbReference>
<keyword evidence="4" id="KW-0067">ATP-binding</keyword>
<dbReference type="Gene3D" id="3.40.50.300">
    <property type="entry name" value="P-loop containing nucleotide triphosphate hydrolases"/>
    <property type="match status" value="1"/>
</dbReference>
<dbReference type="SMART" id="SM00382">
    <property type="entry name" value="AAA"/>
    <property type="match status" value="1"/>
</dbReference>
<dbReference type="GO" id="GO:0005524">
    <property type="term" value="F:ATP binding"/>
    <property type="evidence" value="ECO:0007669"/>
    <property type="project" value="UniProtKB-KW"/>
</dbReference>
<evidence type="ECO:0000256" key="4">
    <source>
        <dbReference type="ARBA" id="ARBA00022840"/>
    </source>
</evidence>
<reference evidence="7 8" key="1">
    <citation type="journal article" date="2015" name="Genome Announc.">
        <title>Expanding the biotechnology potential of lactobacilli through comparative genomics of 213 strains and associated genera.</title>
        <authorList>
            <person name="Sun Z."/>
            <person name="Harris H.M."/>
            <person name="McCann A."/>
            <person name="Guo C."/>
            <person name="Argimon S."/>
            <person name="Zhang W."/>
            <person name="Yang X."/>
            <person name="Jeffery I.B."/>
            <person name="Cooney J.C."/>
            <person name="Kagawa T.F."/>
            <person name="Liu W."/>
            <person name="Song Y."/>
            <person name="Salvetti E."/>
            <person name="Wrobel A."/>
            <person name="Rasinkangas P."/>
            <person name="Parkhill J."/>
            <person name="Rea M.C."/>
            <person name="O'Sullivan O."/>
            <person name="Ritari J."/>
            <person name="Douillard F.P."/>
            <person name="Paul Ross R."/>
            <person name="Yang R."/>
            <person name="Briner A.E."/>
            <person name="Felis G.E."/>
            <person name="de Vos W.M."/>
            <person name="Barrangou R."/>
            <person name="Klaenhammer T.R."/>
            <person name="Caufield P.W."/>
            <person name="Cui Y."/>
            <person name="Zhang H."/>
            <person name="O'Toole P.W."/>
        </authorList>
    </citation>
    <scope>NUCLEOTIDE SEQUENCE [LARGE SCALE GENOMIC DNA]</scope>
    <source>
        <strain evidence="7 8">DSM 17757</strain>
    </source>
</reference>
<keyword evidence="3" id="KW-0547">Nucleotide-binding</keyword>
<evidence type="ECO:0000313" key="8">
    <source>
        <dbReference type="Proteomes" id="UP000051568"/>
    </source>
</evidence>
<organism evidence="7 8">
    <name type="scientific">Pediococcus cellicola</name>
    <dbReference type="NCBI Taxonomy" id="319652"/>
    <lineage>
        <taxon>Bacteria</taxon>
        <taxon>Bacillati</taxon>
        <taxon>Bacillota</taxon>
        <taxon>Bacilli</taxon>
        <taxon>Lactobacillales</taxon>
        <taxon>Lactobacillaceae</taxon>
        <taxon>Pediococcus</taxon>
    </lineage>
</organism>
<dbReference type="AlphaFoldDB" id="A0A0R2ILB5"/>
<evidence type="ECO:0000313" key="7">
    <source>
        <dbReference type="EMBL" id="KRN65840.1"/>
    </source>
</evidence>
<keyword evidence="8" id="KW-1185">Reference proteome</keyword>
<proteinExistence type="inferred from homology"/>
<dbReference type="InterPro" id="IPR027417">
    <property type="entry name" value="P-loop_NTPase"/>
</dbReference>
<dbReference type="InterPro" id="IPR017871">
    <property type="entry name" value="ABC_transporter-like_CS"/>
</dbReference>
<evidence type="ECO:0000256" key="3">
    <source>
        <dbReference type="ARBA" id="ARBA00022741"/>
    </source>
</evidence>
<dbReference type="InterPro" id="IPR003593">
    <property type="entry name" value="AAA+_ATPase"/>
</dbReference>
<evidence type="ECO:0000256" key="1">
    <source>
        <dbReference type="ARBA" id="ARBA00005417"/>
    </source>
</evidence>
<feature type="domain" description="ABC transporter" evidence="6">
    <location>
        <begin position="9"/>
        <end position="243"/>
    </location>
</feature>
<gene>
    <name evidence="7" type="ORF">IV80_GL001679</name>
</gene>
<dbReference type="Pfam" id="PF00005">
    <property type="entry name" value="ABC_tran"/>
    <property type="match status" value="1"/>
</dbReference>
<dbReference type="EC" id="7.6.2.9" evidence="5"/>
<comment type="caution">
    <text evidence="7">The sequence shown here is derived from an EMBL/GenBank/DDBJ whole genome shotgun (WGS) entry which is preliminary data.</text>
</comment>
<dbReference type="PROSITE" id="PS00211">
    <property type="entry name" value="ABC_TRANSPORTER_1"/>
    <property type="match status" value="1"/>
</dbReference>
<dbReference type="Proteomes" id="UP000051568">
    <property type="component" value="Unassembled WGS sequence"/>
</dbReference>
<dbReference type="PANTHER" id="PTHR43117">
    <property type="entry name" value="OSMOPROTECTANT IMPORT ATP-BINDING PROTEIN OSMV"/>
    <property type="match status" value="1"/>
</dbReference>
<comment type="similarity">
    <text evidence="1">Belongs to the ABC transporter superfamily.</text>
</comment>
<sequence length="323" mass="36166">MMNKNQPIIEFKDVRKEFGENLAIHDLNLAIQPGELFVLVGTSGSGKTTTLKMINQLITQTDGDILFNGKKLKEFDKRSLRLDIGYVLQQIALFPTMTVAQNISVIPDMKKMPKKQIAEITDNLLAQVGLNPDEYRNRMPDELSGGEQQRIGIVRALAAKPPIVLFDEPFSALDPIVRTQLQDLVLDLHQRMHNTIVFVTHDMDEALKLGDRIGVMSHGQLLQVDTPDNIAQHPVNEFVENFFAGTVAKNIFDTQLAKLVRTGYVTKAKSPTDEATILTDTATLDDAFQALSKNTQIGVKHDTQLVGYLNRQAVMRYLSEVKR</sequence>
<protein>
    <recommendedName>
        <fullName evidence="5">ABC-type quaternary amine transporter</fullName>
        <ecNumber evidence="5">7.6.2.9</ecNumber>
    </recommendedName>
</protein>
<dbReference type="PANTHER" id="PTHR43117:SF4">
    <property type="entry name" value="OSMOPROTECTANT IMPORT ATP-BINDING PROTEIN OSMV"/>
    <property type="match status" value="1"/>
</dbReference>
<dbReference type="EMBL" id="JQBR01000007">
    <property type="protein sequence ID" value="KRN65840.1"/>
    <property type="molecule type" value="Genomic_DNA"/>
</dbReference>
<name>A0A0R2ILB5_9LACO</name>
<evidence type="ECO:0000256" key="5">
    <source>
        <dbReference type="ARBA" id="ARBA00066388"/>
    </source>
</evidence>